<feature type="non-terminal residue" evidence="2">
    <location>
        <position position="134"/>
    </location>
</feature>
<dbReference type="PROSITE" id="PS51318">
    <property type="entry name" value="TAT"/>
    <property type="match status" value="1"/>
</dbReference>
<keyword evidence="1" id="KW-0812">Transmembrane</keyword>
<name>X1J9S8_9ZZZZ</name>
<protein>
    <submittedName>
        <fullName evidence="2">Uncharacterized protein</fullName>
    </submittedName>
</protein>
<organism evidence="2">
    <name type="scientific">marine sediment metagenome</name>
    <dbReference type="NCBI Taxonomy" id="412755"/>
    <lineage>
        <taxon>unclassified sequences</taxon>
        <taxon>metagenomes</taxon>
        <taxon>ecological metagenomes</taxon>
    </lineage>
</organism>
<keyword evidence="1" id="KW-0472">Membrane</keyword>
<feature type="transmembrane region" description="Helical" evidence="1">
    <location>
        <begin position="12"/>
        <end position="32"/>
    </location>
</feature>
<keyword evidence="1" id="KW-1133">Transmembrane helix</keyword>
<sequence>MAERPEATSRGIVIGTIGGTALGAAIATLLAARPAAAAPSEEKLDYLIAAQDIVVEPRPIVVVQDLAEILSRATEFSVATGDATDGSTTTLEDTSAVWEDDKWKDAVVEITHAADGKHYFVTITSNTADTLTFP</sequence>
<reference evidence="2" key="1">
    <citation type="journal article" date="2014" name="Front. Microbiol.">
        <title>High frequency of phylogenetically diverse reductive dehalogenase-homologous genes in deep subseafloor sedimentary metagenomes.</title>
        <authorList>
            <person name="Kawai M."/>
            <person name="Futagami T."/>
            <person name="Toyoda A."/>
            <person name="Takaki Y."/>
            <person name="Nishi S."/>
            <person name="Hori S."/>
            <person name="Arai W."/>
            <person name="Tsubouchi T."/>
            <person name="Morono Y."/>
            <person name="Uchiyama I."/>
            <person name="Ito T."/>
            <person name="Fujiyama A."/>
            <person name="Inagaki F."/>
            <person name="Takami H."/>
        </authorList>
    </citation>
    <scope>NUCLEOTIDE SEQUENCE</scope>
    <source>
        <strain evidence="2">Expedition CK06-06</strain>
    </source>
</reference>
<dbReference type="EMBL" id="BARV01000963">
    <property type="protein sequence ID" value="GAH90732.1"/>
    <property type="molecule type" value="Genomic_DNA"/>
</dbReference>
<evidence type="ECO:0000256" key="1">
    <source>
        <dbReference type="SAM" id="Phobius"/>
    </source>
</evidence>
<proteinExistence type="predicted"/>
<gene>
    <name evidence="2" type="ORF">S06H3_03075</name>
</gene>
<dbReference type="AlphaFoldDB" id="X1J9S8"/>
<accession>X1J9S8</accession>
<dbReference type="InterPro" id="IPR006311">
    <property type="entry name" value="TAT_signal"/>
</dbReference>
<evidence type="ECO:0000313" key="2">
    <source>
        <dbReference type="EMBL" id="GAH90732.1"/>
    </source>
</evidence>
<comment type="caution">
    <text evidence="2">The sequence shown here is derived from an EMBL/GenBank/DDBJ whole genome shotgun (WGS) entry which is preliminary data.</text>
</comment>